<sequence>MIHTLNIQDFLSLNSDFEFSQLNIIKSDSHQGILLMKLLYALQLHISTPHVQDPAQSLYSNLSRLLNIEMNYEITVNDRMVTPYMVDLPKSNELEPVYLDSVGSLYVKHKELVSSHTLEYSCYSTCLSYIHNDLIQGKMVKGSLLRDDVHMPLSWLTNSDRTIADLSEIIKKGSLWNRGMLLWNDPRHSNVKTLARLIECISNLNQVFILTTNYELIYHIISPLKKEEYQLIDL</sequence>
<reference evidence="1" key="1">
    <citation type="submission" date="2018-07" db="EMBL/GenBank/DDBJ databases">
        <authorList>
            <person name="Ashton P.M."/>
            <person name="Dallman T."/>
            <person name="Nair S."/>
            <person name="De Pinna E."/>
            <person name="Peters T."/>
            <person name="Grant K."/>
        </authorList>
    </citation>
    <scope>NUCLEOTIDE SEQUENCE</scope>
    <source>
        <strain evidence="1">245081</strain>
    </source>
</reference>
<name>A0A5V0B9V3_SALEN</name>
<proteinExistence type="predicted"/>
<accession>A0A5V0B9V3</accession>
<dbReference type="EMBL" id="AAGVVM010000032">
    <property type="protein sequence ID" value="EBS5459251.1"/>
    <property type="molecule type" value="Genomic_DNA"/>
</dbReference>
<protein>
    <submittedName>
        <fullName evidence="1">Uncharacterized protein</fullName>
    </submittedName>
</protein>
<organism evidence="1">
    <name type="scientific">Salmonella enteritidis</name>
    <dbReference type="NCBI Taxonomy" id="149539"/>
    <lineage>
        <taxon>Bacteria</taxon>
        <taxon>Pseudomonadati</taxon>
        <taxon>Pseudomonadota</taxon>
        <taxon>Gammaproteobacteria</taxon>
        <taxon>Enterobacterales</taxon>
        <taxon>Enterobacteriaceae</taxon>
        <taxon>Salmonella</taxon>
    </lineage>
</organism>
<gene>
    <name evidence="1" type="ORF">DUU06_16440</name>
</gene>
<dbReference type="AlphaFoldDB" id="A0A5V0B9V3"/>
<comment type="caution">
    <text evidence="1">The sequence shown here is derived from an EMBL/GenBank/DDBJ whole genome shotgun (WGS) entry which is preliminary data.</text>
</comment>
<evidence type="ECO:0000313" key="1">
    <source>
        <dbReference type="EMBL" id="EBS5459251.1"/>
    </source>
</evidence>